<organism evidence="1">
    <name type="scientific">marine sediment metagenome</name>
    <dbReference type="NCBI Taxonomy" id="412755"/>
    <lineage>
        <taxon>unclassified sequences</taxon>
        <taxon>metagenomes</taxon>
        <taxon>ecological metagenomes</taxon>
    </lineage>
</organism>
<protein>
    <submittedName>
        <fullName evidence="1">Uncharacterized protein</fullName>
    </submittedName>
</protein>
<dbReference type="EMBL" id="BART01000968">
    <property type="protein sequence ID" value="GAG59671.1"/>
    <property type="molecule type" value="Genomic_DNA"/>
</dbReference>
<gene>
    <name evidence="1" type="ORF">S01H4_03817</name>
</gene>
<dbReference type="AlphaFoldDB" id="X1AI34"/>
<reference evidence="1" key="1">
    <citation type="journal article" date="2014" name="Front. Microbiol.">
        <title>High frequency of phylogenetically diverse reductive dehalogenase-homologous genes in deep subseafloor sedimentary metagenomes.</title>
        <authorList>
            <person name="Kawai M."/>
            <person name="Futagami T."/>
            <person name="Toyoda A."/>
            <person name="Takaki Y."/>
            <person name="Nishi S."/>
            <person name="Hori S."/>
            <person name="Arai W."/>
            <person name="Tsubouchi T."/>
            <person name="Morono Y."/>
            <person name="Uchiyama I."/>
            <person name="Ito T."/>
            <person name="Fujiyama A."/>
            <person name="Inagaki F."/>
            <person name="Takami H."/>
        </authorList>
    </citation>
    <scope>NUCLEOTIDE SEQUENCE</scope>
    <source>
        <strain evidence="1">Expedition CK06-06</strain>
    </source>
</reference>
<name>X1AI34_9ZZZZ</name>
<feature type="non-terminal residue" evidence="1">
    <location>
        <position position="1"/>
    </location>
</feature>
<accession>X1AI34</accession>
<evidence type="ECO:0000313" key="1">
    <source>
        <dbReference type="EMBL" id="GAG59671.1"/>
    </source>
</evidence>
<proteinExistence type="predicted"/>
<comment type="caution">
    <text evidence="1">The sequence shown here is derived from an EMBL/GenBank/DDBJ whole genome shotgun (WGS) entry which is preliminary data.</text>
</comment>
<sequence>LILKGCSKEIKDGFGYGGMCLEAKSSSTIIPIVFSVIISKIKNIRITKLL</sequence>